<protein>
    <submittedName>
        <fullName evidence="1">Uncharacterized protein</fullName>
    </submittedName>
</protein>
<keyword evidence="2" id="KW-1185">Reference proteome</keyword>
<gene>
    <name evidence="1" type="ORF">HHUSO_G31848</name>
</gene>
<dbReference type="Proteomes" id="UP001369086">
    <property type="component" value="Unassembled WGS sequence"/>
</dbReference>
<feature type="non-terminal residue" evidence="1">
    <location>
        <position position="1"/>
    </location>
</feature>
<accession>A0ABR0YA81</accession>
<organism evidence="1 2">
    <name type="scientific">Huso huso</name>
    <name type="common">Beluga</name>
    <name type="synonym">Acipenser huso</name>
    <dbReference type="NCBI Taxonomy" id="61971"/>
    <lineage>
        <taxon>Eukaryota</taxon>
        <taxon>Metazoa</taxon>
        <taxon>Chordata</taxon>
        <taxon>Craniata</taxon>
        <taxon>Vertebrata</taxon>
        <taxon>Euteleostomi</taxon>
        <taxon>Actinopterygii</taxon>
        <taxon>Chondrostei</taxon>
        <taxon>Acipenseriformes</taxon>
        <taxon>Acipenseridae</taxon>
        <taxon>Huso</taxon>
    </lineage>
</organism>
<proteinExistence type="predicted"/>
<name>A0ABR0YA81_HUSHU</name>
<reference evidence="1 2" key="1">
    <citation type="submission" date="2021-05" db="EMBL/GenBank/DDBJ databases">
        <authorList>
            <person name="Zahm M."/>
            <person name="Klopp C."/>
            <person name="Cabau C."/>
            <person name="Kuhl H."/>
            <person name="Suciu R."/>
            <person name="Ciorpac M."/>
            <person name="Holostenco D."/>
            <person name="Gessner J."/>
            <person name="Wuertz S."/>
            <person name="Hohne C."/>
            <person name="Stock M."/>
            <person name="Gislard M."/>
            <person name="Lluch J."/>
            <person name="Milhes M."/>
            <person name="Lampietro C."/>
            <person name="Lopez Roques C."/>
            <person name="Donnadieu C."/>
            <person name="Du K."/>
            <person name="Schartl M."/>
            <person name="Guiguen Y."/>
        </authorList>
    </citation>
    <scope>NUCLEOTIDE SEQUENCE [LARGE SCALE GENOMIC DNA]</scope>
    <source>
        <strain evidence="1">Hh-F2</strain>
        <tissue evidence="1">Blood</tissue>
    </source>
</reference>
<evidence type="ECO:0000313" key="2">
    <source>
        <dbReference type="Proteomes" id="UP001369086"/>
    </source>
</evidence>
<sequence>QVNECGSVVAVISALGELKYCVGRLEHGSVMLALTGRMQRLSVGGCSVEILKRCWELLVSVRGRVRSGQRRSSVVEMSLGSMAAPPHPGSNQAAHMQTMWALSVLVSTRRAIIDEQPVKNANSTTLTSMFLC</sequence>
<evidence type="ECO:0000313" key="1">
    <source>
        <dbReference type="EMBL" id="KAK6469560.1"/>
    </source>
</evidence>
<comment type="caution">
    <text evidence="1">The sequence shown here is derived from an EMBL/GenBank/DDBJ whole genome shotgun (WGS) entry which is preliminary data.</text>
</comment>
<dbReference type="EMBL" id="JAHFZB010000038">
    <property type="protein sequence ID" value="KAK6469560.1"/>
    <property type="molecule type" value="Genomic_DNA"/>
</dbReference>